<comment type="caution">
    <text evidence="9">The sequence shown here is derived from an EMBL/GenBank/DDBJ whole genome shotgun (WGS) entry which is preliminary data.</text>
</comment>
<proteinExistence type="inferred from homology"/>
<dbReference type="GO" id="GO:0030677">
    <property type="term" value="C:ribonuclease P complex"/>
    <property type="evidence" value="ECO:0007669"/>
    <property type="project" value="TreeGrafter"/>
</dbReference>
<evidence type="ECO:0000313" key="9">
    <source>
        <dbReference type="EMBL" id="NGP75201.1"/>
    </source>
</evidence>
<dbReference type="NCBIfam" id="TIGR00188">
    <property type="entry name" value="rnpA"/>
    <property type="match status" value="1"/>
</dbReference>
<dbReference type="EC" id="3.1.26.5" evidence="7 8"/>
<keyword evidence="3 7" id="KW-0540">Nuclease</keyword>
<dbReference type="InterPro" id="IPR000100">
    <property type="entry name" value="RNase_P"/>
</dbReference>
<evidence type="ECO:0000256" key="1">
    <source>
        <dbReference type="ARBA" id="ARBA00002663"/>
    </source>
</evidence>
<evidence type="ECO:0000256" key="7">
    <source>
        <dbReference type="HAMAP-Rule" id="MF_00227"/>
    </source>
</evidence>
<organism evidence="9 10">
    <name type="scientific">Halalkalibaculum roseum</name>
    <dbReference type="NCBI Taxonomy" id="2709311"/>
    <lineage>
        <taxon>Bacteria</taxon>
        <taxon>Pseudomonadati</taxon>
        <taxon>Balneolota</taxon>
        <taxon>Balneolia</taxon>
        <taxon>Balneolales</taxon>
        <taxon>Balneolaceae</taxon>
        <taxon>Halalkalibaculum</taxon>
    </lineage>
</organism>
<dbReference type="GO" id="GO:0001682">
    <property type="term" value="P:tRNA 5'-leader removal"/>
    <property type="evidence" value="ECO:0007669"/>
    <property type="project" value="UniProtKB-UniRule"/>
</dbReference>
<sequence>MTKGLNNSSDTSQKDFSLPRAKILRGRKNFQRLFESDVTTLRNTCINFRFRTYSEAESECLMGFIVKKKLGNAVKRNRVKRLMKEAYRLNQHLLTDFVHSHNLCLHGAFLANTIEMTFDEAEQNIKKLLSDVRDHLLSTTDN</sequence>
<accession>A0A6M1SIM8</accession>
<keyword evidence="4 7" id="KW-0255">Endonuclease</keyword>
<evidence type="ECO:0000256" key="4">
    <source>
        <dbReference type="ARBA" id="ARBA00022759"/>
    </source>
</evidence>
<dbReference type="PANTHER" id="PTHR33992">
    <property type="entry name" value="RIBONUCLEASE P PROTEIN COMPONENT"/>
    <property type="match status" value="1"/>
</dbReference>
<dbReference type="GO" id="GO:0004526">
    <property type="term" value="F:ribonuclease P activity"/>
    <property type="evidence" value="ECO:0007669"/>
    <property type="project" value="UniProtKB-UniRule"/>
</dbReference>
<evidence type="ECO:0000256" key="5">
    <source>
        <dbReference type="ARBA" id="ARBA00022801"/>
    </source>
</evidence>
<dbReference type="PANTHER" id="PTHR33992:SF1">
    <property type="entry name" value="RIBONUCLEASE P PROTEIN COMPONENT"/>
    <property type="match status" value="1"/>
</dbReference>
<comment type="subunit">
    <text evidence="7">Consists of a catalytic RNA component (M1 or rnpB) and a protein subunit.</text>
</comment>
<dbReference type="SUPFAM" id="SSF54211">
    <property type="entry name" value="Ribosomal protein S5 domain 2-like"/>
    <property type="match status" value="1"/>
</dbReference>
<dbReference type="InterPro" id="IPR014721">
    <property type="entry name" value="Ribsml_uS5_D2-typ_fold_subgr"/>
</dbReference>
<dbReference type="HAMAP" id="MF_00227">
    <property type="entry name" value="RNase_P"/>
    <property type="match status" value="1"/>
</dbReference>
<dbReference type="InterPro" id="IPR020539">
    <property type="entry name" value="RNase_P_CS"/>
</dbReference>
<dbReference type="PROSITE" id="PS00648">
    <property type="entry name" value="RIBONUCLEASE_P"/>
    <property type="match status" value="1"/>
</dbReference>
<gene>
    <name evidence="7 9" type="primary">rnpA</name>
    <name evidence="9" type="ORF">G3570_01040</name>
</gene>
<evidence type="ECO:0000313" key="10">
    <source>
        <dbReference type="Proteomes" id="UP000473278"/>
    </source>
</evidence>
<dbReference type="GO" id="GO:0000049">
    <property type="term" value="F:tRNA binding"/>
    <property type="evidence" value="ECO:0007669"/>
    <property type="project" value="UniProtKB-UniRule"/>
</dbReference>
<name>A0A6M1SIM8_9BACT</name>
<keyword evidence="10" id="KW-1185">Reference proteome</keyword>
<evidence type="ECO:0000256" key="8">
    <source>
        <dbReference type="NCBIfam" id="TIGR00188"/>
    </source>
</evidence>
<dbReference type="InterPro" id="IPR020568">
    <property type="entry name" value="Ribosomal_Su5_D2-typ_SF"/>
</dbReference>
<dbReference type="EMBL" id="JAALLT010000001">
    <property type="protein sequence ID" value="NGP75201.1"/>
    <property type="molecule type" value="Genomic_DNA"/>
</dbReference>
<keyword evidence="2 7" id="KW-0819">tRNA processing</keyword>
<comment type="similarity">
    <text evidence="7">Belongs to the RnpA family.</text>
</comment>
<evidence type="ECO:0000256" key="2">
    <source>
        <dbReference type="ARBA" id="ARBA00022694"/>
    </source>
</evidence>
<dbReference type="RefSeq" id="WP_165138296.1">
    <property type="nucleotide sequence ID" value="NZ_JAALLT010000001.1"/>
</dbReference>
<comment type="catalytic activity">
    <reaction evidence="7">
        <text>Endonucleolytic cleavage of RNA, removing 5'-extranucleotides from tRNA precursor.</text>
        <dbReference type="EC" id="3.1.26.5"/>
    </reaction>
</comment>
<keyword evidence="6 7" id="KW-0694">RNA-binding</keyword>
<evidence type="ECO:0000256" key="6">
    <source>
        <dbReference type="ARBA" id="ARBA00022884"/>
    </source>
</evidence>
<dbReference type="Proteomes" id="UP000473278">
    <property type="component" value="Unassembled WGS sequence"/>
</dbReference>
<dbReference type="Pfam" id="PF00825">
    <property type="entry name" value="Ribonuclease_P"/>
    <property type="match status" value="1"/>
</dbReference>
<dbReference type="GO" id="GO:0042781">
    <property type="term" value="F:3'-tRNA processing endoribonuclease activity"/>
    <property type="evidence" value="ECO:0007669"/>
    <property type="project" value="TreeGrafter"/>
</dbReference>
<dbReference type="Gene3D" id="3.30.230.10">
    <property type="match status" value="1"/>
</dbReference>
<dbReference type="AlphaFoldDB" id="A0A6M1SIM8"/>
<keyword evidence="5 7" id="KW-0378">Hydrolase</keyword>
<reference evidence="9 10" key="1">
    <citation type="submission" date="2020-02" db="EMBL/GenBank/DDBJ databases">
        <title>Balneolaceae bacterium YR4-1, complete genome.</title>
        <authorList>
            <person name="Li Y."/>
            <person name="Wu S."/>
        </authorList>
    </citation>
    <scope>NUCLEOTIDE SEQUENCE [LARGE SCALE GENOMIC DNA]</scope>
    <source>
        <strain evidence="9 10">YR4-1</strain>
    </source>
</reference>
<evidence type="ECO:0000256" key="3">
    <source>
        <dbReference type="ARBA" id="ARBA00022722"/>
    </source>
</evidence>
<protein>
    <recommendedName>
        <fullName evidence="7 8">Ribonuclease P protein component</fullName>
        <shortName evidence="7">RNase P protein</shortName>
        <shortName evidence="7">RNaseP protein</shortName>
        <ecNumber evidence="7 8">3.1.26.5</ecNumber>
    </recommendedName>
    <alternativeName>
        <fullName evidence="7">Protein C5</fullName>
    </alternativeName>
</protein>
<comment type="function">
    <text evidence="1 7">RNaseP catalyzes the removal of the 5'-leader sequence from pre-tRNA to produce the mature 5'-terminus. It can also cleave other RNA substrates such as 4.5S RNA. The protein component plays an auxiliary but essential role in vivo by binding to the 5'-leader sequence and broadening the substrate specificity of the ribozyme.</text>
</comment>